<evidence type="ECO:0000256" key="5">
    <source>
        <dbReference type="ARBA" id="ARBA00023049"/>
    </source>
</evidence>
<keyword evidence="4 8" id="KW-0862">Zinc</keyword>
<feature type="binding site" evidence="8">
    <location>
        <position position="117"/>
    </location>
    <ligand>
        <name>Zn(2+)</name>
        <dbReference type="ChEBI" id="CHEBI:29105"/>
        <note>catalytic</note>
    </ligand>
</feature>
<feature type="domain" description="Peptidase M12A" evidence="11">
    <location>
        <begin position="1"/>
        <end position="199"/>
    </location>
</feature>
<comment type="caution">
    <text evidence="7">Lacks conserved residue(s) required for the propagation of feature annotation.</text>
</comment>
<dbReference type="InterPro" id="IPR035914">
    <property type="entry name" value="Sperma_CUB_dom_sf"/>
</dbReference>
<dbReference type="Pfam" id="PF00431">
    <property type="entry name" value="CUB"/>
    <property type="match status" value="1"/>
</dbReference>
<dbReference type="Gene3D" id="2.60.120.290">
    <property type="entry name" value="Spermadhesin, CUB domain"/>
    <property type="match status" value="1"/>
</dbReference>
<keyword evidence="13" id="KW-1185">Reference proteome</keyword>
<evidence type="ECO:0000313" key="13">
    <source>
        <dbReference type="Proteomes" id="UP000593567"/>
    </source>
</evidence>
<keyword evidence="2 8" id="KW-0479">Metal-binding</keyword>
<proteinExistence type="predicted"/>
<dbReference type="SUPFAM" id="SSF49854">
    <property type="entry name" value="Spermadhesin, CUB domain"/>
    <property type="match status" value="1"/>
</dbReference>
<dbReference type="SUPFAM" id="SSF55486">
    <property type="entry name" value="Metalloproteases ('zincins'), catalytic domain"/>
    <property type="match status" value="1"/>
</dbReference>
<evidence type="ECO:0000256" key="9">
    <source>
        <dbReference type="RuleBase" id="RU361183"/>
    </source>
</evidence>
<dbReference type="PANTHER" id="PTHR10127">
    <property type="entry name" value="DISCOIDIN, CUB, EGF, LAMININ , AND ZINC METALLOPROTEASE DOMAIN CONTAINING"/>
    <property type="match status" value="1"/>
</dbReference>
<dbReference type="OrthoDB" id="291007at2759"/>
<evidence type="ECO:0000256" key="4">
    <source>
        <dbReference type="ARBA" id="ARBA00022833"/>
    </source>
</evidence>
<dbReference type="GO" id="GO:0004222">
    <property type="term" value="F:metalloendopeptidase activity"/>
    <property type="evidence" value="ECO:0007669"/>
    <property type="project" value="UniProtKB-UniRule"/>
</dbReference>
<dbReference type="AlphaFoldDB" id="A0A7J7KMZ2"/>
<keyword evidence="1 8" id="KW-0645">Protease</keyword>
<feature type="domain" description="CUB" evidence="10">
    <location>
        <begin position="244"/>
        <end position="341"/>
    </location>
</feature>
<evidence type="ECO:0000313" key="12">
    <source>
        <dbReference type="EMBL" id="KAF6039531.1"/>
    </source>
</evidence>
<evidence type="ECO:0000259" key="11">
    <source>
        <dbReference type="PROSITE" id="PS51864"/>
    </source>
</evidence>
<keyword evidence="3 8" id="KW-0378">Hydrolase</keyword>
<dbReference type="Pfam" id="PF01400">
    <property type="entry name" value="Astacin"/>
    <property type="match status" value="1"/>
</dbReference>
<keyword evidence="5 8" id="KW-0482">Metalloprotease</keyword>
<name>A0A7J7KMZ2_BUGNE</name>
<dbReference type="InterPro" id="IPR006026">
    <property type="entry name" value="Peptidase_Metallo"/>
</dbReference>
<protein>
    <recommendedName>
        <fullName evidence="9">Metalloendopeptidase</fullName>
        <ecNumber evidence="9">3.4.24.-</ecNumber>
    </recommendedName>
</protein>
<keyword evidence="6" id="KW-1015">Disulfide bond</keyword>
<dbReference type="InterPro" id="IPR024079">
    <property type="entry name" value="MetalloPept_cat_dom_sf"/>
</dbReference>
<gene>
    <name evidence="12" type="ORF">EB796_002156</name>
</gene>
<dbReference type="Proteomes" id="UP000593567">
    <property type="component" value="Unassembled WGS sequence"/>
</dbReference>
<organism evidence="12 13">
    <name type="scientific">Bugula neritina</name>
    <name type="common">Brown bryozoan</name>
    <name type="synonym">Sertularia neritina</name>
    <dbReference type="NCBI Taxonomy" id="10212"/>
    <lineage>
        <taxon>Eukaryota</taxon>
        <taxon>Metazoa</taxon>
        <taxon>Spiralia</taxon>
        <taxon>Lophotrochozoa</taxon>
        <taxon>Bryozoa</taxon>
        <taxon>Gymnolaemata</taxon>
        <taxon>Cheilostomatida</taxon>
        <taxon>Flustrina</taxon>
        <taxon>Buguloidea</taxon>
        <taxon>Bugulidae</taxon>
        <taxon>Bugula</taxon>
    </lineage>
</organism>
<evidence type="ECO:0000256" key="2">
    <source>
        <dbReference type="ARBA" id="ARBA00022723"/>
    </source>
</evidence>
<dbReference type="PRINTS" id="PR00480">
    <property type="entry name" value="ASTACIN"/>
</dbReference>
<reference evidence="12" key="1">
    <citation type="submission" date="2020-06" db="EMBL/GenBank/DDBJ databases">
        <title>Draft genome of Bugula neritina, a colonial animal packing powerful symbionts and potential medicines.</title>
        <authorList>
            <person name="Rayko M."/>
        </authorList>
    </citation>
    <scope>NUCLEOTIDE SEQUENCE [LARGE SCALE GENOMIC DNA]</scope>
    <source>
        <strain evidence="12">Kwan_BN1</strain>
    </source>
</reference>
<feature type="active site" evidence="8">
    <location>
        <position position="108"/>
    </location>
</feature>
<dbReference type="InterPro" id="IPR000859">
    <property type="entry name" value="CUB_dom"/>
</dbReference>
<dbReference type="EC" id="3.4.24.-" evidence="9"/>
<dbReference type="GO" id="GO:0008270">
    <property type="term" value="F:zinc ion binding"/>
    <property type="evidence" value="ECO:0007669"/>
    <property type="project" value="UniProtKB-UniRule"/>
</dbReference>
<dbReference type="EMBL" id="VXIV02000243">
    <property type="protein sequence ID" value="KAF6039531.1"/>
    <property type="molecule type" value="Genomic_DNA"/>
</dbReference>
<comment type="caution">
    <text evidence="12">The sequence shown here is derived from an EMBL/GenBank/DDBJ whole genome shotgun (WGS) entry which is preliminary data.</text>
</comment>
<dbReference type="PROSITE" id="PS01180">
    <property type="entry name" value="CUB"/>
    <property type="match status" value="1"/>
</dbReference>
<dbReference type="SMART" id="SM00235">
    <property type="entry name" value="ZnMc"/>
    <property type="match status" value="1"/>
</dbReference>
<dbReference type="GO" id="GO:0006508">
    <property type="term" value="P:proteolysis"/>
    <property type="evidence" value="ECO:0007669"/>
    <property type="project" value="UniProtKB-KW"/>
</dbReference>
<sequence>MWPHGIVPYYIDLDTYTTGYSRWSIKQAVSAGLQYLQSVSCIKFIELSKLDSVTLALIGHRHAVRVYNGPGCWSHSGCSGCHLRRNRNTTQTLSLSSSCANDEIVQHEFGHVLGVTHEHTRTDSHLHIGVNYSLVSDPTAFYRKIHPEFVNFAPYDLSSIQHYQTPAIVTRRPEDAWLKAGMGKLTHYDEWNINSAYCSAGCDRSYCMNDGYVTGSGGRCRCKCPEGLTGSRCETTTTGNQYGCGGVVYLTGHTPSYFLRTPNYPSNYKSRLRCVWLVKAPRGKIIHSSIEYMDIPATSSGCKHSVEIRDRLVGQVARENCGNAILTVSPLKAHQILLSLF</sequence>
<evidence type="ECO:0000256" key="6">
    <source>
        <dbReference type="ARBA" id="ARBA00023157"/>
    </source>
</evidence>
<dbReference type="Gene3D" id="3.40.390.10">
    <property type="entry name" value="Collagenase (Catalytic Domain)"/>
    <property type="match status" value="1"/>
</dbReference>
<dbReference type="PROSITE" id="PS51864">
    <property type="entry name" value="ASTACIN"/>
    <property type="match status" value="1"/>
</dbReference>
<accession>A0A7J7KMZ2</accession>
<evidence type="ECO:0000256" key="7">
    <source>
        <dbReference type="PROSITE-ProRule" id="PRU00059"/>
    </source>
</evidence>
<evidence type="ECO:0000259" key="10">
    <source>
        <dbReference type="PROSITE" id="PS01180"/>
    </source>
</evidence>
<evidence type="ECO:0000256" key="1">
    <source>
        <dbReference type="ARBA" id="ARBA00022670"/>
    </source>
</evidence>
<feature type="binding site" evidence="8">
    <location>
        <position position="111"/>
    </location>
    <ligand>
        <name>Zn(2+)</name>
        <dbReference type="ChEBI" id="CHEBI:29105"/>
        <note>catalytic</note>
    </ligand>
</feature>
<dbReference type="PANTHER" id="PTHR10127:SF850">
    <property type="entry name" value="METALLOENDOPEPTIDASE"/>
    <property type="match status" value="1"/>
</dbReference>
<dbReference type="InterPro" id="IPR001506">
    <property type="entry name" value="Peptidase_M12A"/>
</dbReference>
<comment type="cofactor">
    <cofactor evidence="8 9">
        <name>Zn(2+)</name>
        <dbReference type="ChEBI" id="CHEBI:29105"/>
    </cofactor>
    <text evidence="8 9">Binds 1 zinc ion per subunit.</text>
</comment>
<evidence type="ECO:0000256" key="8">
    <source>
        <dbReference type="PROSITE-ProRule" id="PRU01211"/>
    </source>
</evidence>
<evidence type="ECO:0000256" key="3">
    <source>
        <dbReference type="ARBA" id="ARBA00022801"/>
    </source>
</evidence>
<dbReference type="CDD" id="cd00041">
    <property type="entry name" value="CUB"/>
    <property type="match status" value="1"/>
</dbReference>
<feature type="binding site" evidence="8">
    <location>
        <position position="107"/>
    </location>
    <ligand>
        <name>Zn(2+)</name>
        <dbReference type="ChEBI" id="CHEBI:29105"/>
        <note>catalytic</note>
    </ligand>
</feature>